<protein>
    <submittedName>
        <fullName evidence="1">Uncharacterized protein</fullName>
    </submittedName>
</protein>
<dbReference type="PATRIC" id="fig|913086.3.peg.3675"/>
<gene>
    <name evidence="1" type="ORF">LTSEWAN_4764</name>
</gene>
<dbReference type="Proteomes" id="UP000003536">
    <property type="component" value="Unassembled WGS sequence"/>
</dbReference>
<dbReference type="AlphaFoldDB" id="G5SGT3"/>
<comment type="caution">
    <text evidence="1">The sequence shown here is derived from an EMBL/GenBank/DDBJ whole genome shotgun (WGS) entry which is preliminary data.</text>
</comment>
<proteinExistence type="predicted"/>
<accession>G5SGT3</accession>
<dbReference type="EMBL" id="AFCX01001551">
    <property type="protein sequence ID" value="EHC99876.1"/>
    <property type="molecule type" value="Genomic_DNA"/>
</dbReference>
<sequence length="51" mass="6124">MAFQNNNQLYIKNTSKSKYQLNFYLFNKKIQIDLHQLTHIKALKIKALNKN</sequence>
<evidence type="ECO:0000313" key="1">
    <source>
        <dbReference type="EMBL" id="EHC99876.1"/>
    </source>
</evidence>
<reference evidence="1 2" key="1">
    <citation type="journal article" date="2011" name="BMC Genomics">
        <title>Genome sequencing reveals diversification of virulence factor content and possible host adaptation in distinct subpopulations of Salmonella enterica.</title>
        <authorList>
            <person name="den Bakker H.C."/>
            <person name="Moreno Switt A.I."/>
            <person name="Govoni G."/>
            <person name="Cummings C.A."/>
            <person name="Ranieri M.L."/>
            <person name="Degoricija L."/>
            <person name="Hoelzer K."/>
            <person name="Rodriguez-Rivera L.D."/>
            <person name="Brown S."/>
            <person name="Bolchacova E."/>
            <person name="Furtado M.R."/>
            <person name="Wiedmann M."/>
        </authorList>
    </citation>
    <scope>NUCLEOTIDE SEQUENCE [LARGE SCALE GENOMIC DNA]</scope>
    <source>
        <strain evidence="1 2">A4-580</strain>
    </source>
</reference>
<evidence type="ECO:0000313" key="2">
    <source>
        <dbReference type="Proteomes" id="UP000003536"/>
    </source>
</evidence>
<name>G5SGT3_SALET</name>
<organism evidence="1 2">
    <name type="scientific">Salmonella enterica subsp. enterica serovar Wandsworth str. A4-580</name>
    <dbReference type="NCBI Taxonomy" id="913086"/>
    <lineage>
        <taxon>Bacteria</taxon>
        <taxon>Pseudomonadati</taxon>
        <taxon>Pseudomonadota</taxon>
        <taxon>Gammaproteobacteria</taxon>
        <taxon>Enterobacterales</taxon>
        <taxon>Enterobacteriaceae</taxon>
        <taxon>Salmonella</taxon>
    </lineage>
</organism>